<proteinExistence type="predicted"/>
<gene>
    <name evidence="1" type="ORF">RPERSI_LOCUS24547</name>
</gene>
<reference evidence="1" key="1">
    <citation type="submission" date="2021-06" db="EMBL/GenBank/DDBJ databases">
        <authorList>
            <person name="Kallberg Y."/>
            <person name="Tangrot J."/>
            <person name="Rosling A."/>
        </authorList>
    </citation>
    <scope>NUCLEOTIDE SEQUENCE</scope>
    <source>
        <strain evidence="1">MA461A</strain>
    </source>
</reference>
<feature type="non-terminal residue" evidence="1">
    <location>
        <position position="1"/>
    </location>
</feature>
<accession>A0ACA9RZ49</accession>
<dbReference type="Proteomes" id="UP000789920">
    <property type="component" value="Unassembled WGS sequence"/>
</dbReference>
<organism evidence="1 2">
    <name type="scientific">Racocetra persica</name>
    <dbReference type="NCBI Taxonomy" id="160502"/>
    <lineage>
        <taxon>Eukaryota</taxon>
        <taxon>Fungi</taxon>
        <taxon>Fungi incertae sedis</taxon>
        <taxon>Mucoromycota</taxon>
        <taxon>Glomeromycotina</taxon>
        <taxon>Glomeromycetes</taxon>
        <taxon>Diversisporales</taxon>
        <taxon>Gigasporaceae</taxon>
        <taxon>Racocetra</taxon>
    </lineage>
</organism>
<dbReference type="EMBL" id="CAJVQC010079085">
    <property type="protein sequence ID" value="CAG8816849.1"/>
    <property type="molecule type" value="Genomic_DNA"/>
</dbReference>
<feature type="non-terminal residue" evidence="1">
    <location>
        <position position="41"/>
    </location>
</feature>
<comment type="caution">
    <text evidence="1">The sequence shown here is derived from an EMBL/GenBank/DDBJ whole genome shotgun (WGS) entry which is preliminary data.</text>
</comment>
<sequence>RFSESISEEEPPDFSNSVTTTCPHPTFNSKTIWVRLGRDVA</sequence>
<evidence type="ECO:0000313" key="2">
    <source>
        <dbReference type="Proteomes" id="UP000789920"/>
    </source>
</evidence>
<protein>
    <submittedName>
        <fullName evidence="1">2343_t:CDS:1</fullName>
    </submittedName>
</protein>
<evidence type="ECO:0000313" key="1">
    <source>
        <dbReference type="EMBL" id="CAG8816849.1"/>
    </source>
</evidence>
<name>A0ACA9RZ49_9GLOM</name>
<keyword evidence="2" id="KW-1185">Reference proteome</keyword>